<protein>
    <submittedName>
        <fullName evidence="1">Uncharacterized protein</fullName>
    </submittedName>
</protein>
<sequence length="148" mass="15754">MDTELAALATSGATTLVSLMVTDSWAQARKVVGRLFSRTAPNGITATDLDTSRARLLAADVDSCAQTAREITDQWHIHLHHLLRSGSVTGDELRKVLGSLQQLTGPSDSGPATVYNDISGGVQHGPVIQSGRISGLTFHVPVQERDEP</sequence>
<gene>
    <name evidence="1" type="ORF">RM649_18615</name>
</gene>
<comment type="caution">
    <text evidence="1">The sequence shown here is derived from an EMBL/GenBank/DDBJ whole genome shotgun (WGS) entry which is preliminary data.</text>
</comment>
<accession>A0ABU2RLB7</accession>
<dbReference type="EMBL" id="JAVREX010000007">
    <property type="protein sequence ID" value="MDT0429646.1"/>
    <property type="molecule type" value="Genomic_DNA"/>
</dbReference>
<keyword evidence="2" id="KW-1185">Reference proteome</keyword>
<evidence type="ECO:0000313" key="1">
    <source>
        <dbReference type="EMBL" id="MDT0429646.1"/>
    </source>
</evidence>
<dbReference type="RefSeq" id="WP_311657775.1">
    <property type="nucleotide sequence ID" value="NZ_JAVREX010000007.1"/>
</dbReference>
<dbReference type="Proteomes" id="UP001183777">
    <property type="component" value="Unassembled WGS sequence"/>
</dbReference>
<proteinExistence type="predicted"/>
<evidence type="ECO:0000313" key="2">
    <source>
        <dbReference type="Proteomes" id="UP001183777"/>
    </source>
</evidence>
<reference evidence="2" key="1">
    <citation type="submission" date="2023-07" db="EMBL/GenBank/DDBJ databases">
        <title>30 novel species of actinomycetes from the DSMZ collection.</title>
        <authorList>
            <person name="Nouioui I."/>
        </authorList>
    </citation>
    <scope>NUCLEOTIDE SEQUENCE [LARGE SCALE GENOMIC DNA]</scope>
    <source>
        <strain evidence="2">DSM 41770</strain>
    </source>
</reference>
<name>A0ABU2RLB7_9ACTN</name>
<organism evidence="1 2">
    <name type="scientific">Streptomyces salyersiae</name>
    <dbReference type="NCBI Taxonomy" id="3075530"/>
    <lineage>
        <taxon>Bacteria</taxon>
        <taxon>Bacillati</taxon>
        <taxon>Actinomycetota</taxon>
        <taxon>Actinomycetes</taxon>
        <taxon>Kitasatosporales</taxon>
        <taxon>Streptomycetaceae</taxon>
        <taxon>Streptomyces</taxon>
    </lineage>
</organism>